<organism evidence="1 2">
    <name type="scientific">Elysia marginata</name>
    <dbReference type="NCBI Taxonomy" id="1093978"/>
    <lineage>
        <taxon>Eukaryota</taxon>
        <taxon>Metazoa</taxon>
        <taxon>Spiralia</taxon>
        <taxon>Lophotrochozoa</taxon>
        <taxon>Mollusca</taxon>
        <taxon>Gastropoda</taxon>
        <taxon>Heterobranchia</taxon>
        <taxon>Euthyneura</taxon>
        <taxon>Panpulmonata</taxon>
        <taxon>Sacoglossa</taxon>
        <taxon>Placobranchoidea</taxon>
        <taxon>Plakobranchidae</taxon>
        <taxon>Elysia</taxon>
    </lineage>
</organism>
<protein>
    <submittedName>
        <fullName evidence="1">Uncharacterized protein</fullName>
    </submittedName>
</protein>
<name>A0AAV4JXX9_9GAST</name>
<keyword evidence="2" id="KW-1185">Reference proteome</keyword>
<evidence type="ECO:0000313" key="2">
    <source>
        <dbReference type="Proteomes" id="UP000762676"/>
    </source>
</evidence>
<comment type="caution">
    <text evidence="1">The sequence shown here is derived from an EMBL/GenBank/DDBJ whole genome shotgun (WGS) entry which is preliminary data.</text>
</comment>
<dbReference type="EMBL" id="BMAT01010476">
    <property type="protein sequence ID" value="GFS27285.1"/>
    <property type="molecule type" value="Genomic_DNA"/>
</dbReference>
<sequence>MTGMQGRDTFLRKEDIGPGGRNLTTRLYIVENTPVMRVSDTLLRKGSVSPVGIDWKEGLVWGVTTDMRGRDMFLRKGGMEPEGRDLKTGL</sequence>
<dbReference type="AlphaFoldDB" id="A0AAV4JXX9"/>
<reference evidence="1 2" key="1">
    <citation type="journal article" date="2021" name="Elife">
        <title>Chloroplast acquisition without the gene transfer in kleptoplastic sea slugs, Plakobranchus ocellatus.</title>
        <authorList>
            <person name="Maeda T."/>
            <person name="Takahashi S."/>
            <person name="Yoshida T."/>
            <person name="Shimamura S."/>
            <person name="Takaki Y."/>
            <person name="Nagai Y."/>
            <person name="Toyoda A."/>
            <person name="Suzuki Y."/>
            <person name="Arimoto A."/>
            <person name="Ishii H."/>
            <person name="Satoh N."/>
            <person name="Nishiyama T."/>
            <person name="Hasebe M."/>
            <person name="Maruyama T."/>
            <person name="Minagawa J."/>
            <person name="Obokata J."/>
            <person name="Shigenobu S."/>
        </authorList>
    </citation>
    <scope>NUCLEOTIDE SEQUENCE [LARGE SCALE GENOMIC DNA]</scope>
</reference>
<proteinExistence type="predicted"/>
<gene>
    <name evidence="1" type="ORF">ElyMa_005254000</name>
</gene>
<accession>A0AAV4JXX9</accession>
<dbReference type="Proteomes" id="UP000762676">
    <property type="component" value="Unassembled WGS sequence"/>
</dbReference>
<evidence type="ECO:0000313" key="1">
    <source>
        <dbReference type="EMBL" id="GFS27285.1"/>
    </source>
</evidence>